<keyword evidence="2" id="KW-0805">Transcription regulation</keyword>
<dbReference type="SUPFAM" id="SSF53850">
    <property type="entry name" value="Periplasmic binding protein-like II"/>
    <property type="match status" value="1"/>
</dbReference>
<dbReference type="RefSeq" id="WP_036817518.1">
    <property type="nucleotide sequence ID" value="NZ_JGVO01000081.1"/>
</dbReference>
<dbReference type="Pfam" id="PF00126">
    <property type="entry name" value="HTH_1"/>
    <property type="match status" value="1"/>
</dbReference>
<evidence type="ECO:0000313" key="6">
    <source>
        <dbReference type="EMBL" id="PSW17998.1"/>
    </source>
</evidence>
<proteinExistence type="inferred from homology"/>
<gene>
    <name evidence="6" type="ORF">C9I98_18050</name>
</gene>
<evidence type="ECO:0000256" key="3">
    <source>
        <dbReference type="ARBA" id="ARBA00023125"/>
    </source>
</evidence>
<dbReference type="Gene3D" id="3.40.190.290">
    <property type="match status" value="1"/>
</dbReference>
<dbReference type="GO" id="GO:0003700">
    <property type="term" value="F:DNA-binding transcription factor activity"/>
    <property type="evidence" value="ECO:0007669"/>
    <property type="project" value="InterPro"/>
</dbReference>
<dbReference type="PANTHER" id="PTHR30537:SF5">
    <property type="entry name" value="HTH-TYPE TRANSCRIPTIONAL ACTIVATOR TTDR-RELATED"/>
    <property type="match status" value="1"/>
</dbReference>
<evidence type="ECO:0000313" key="7">
    <source>
        <dbReference type="Proteomes" id="UP000241771"/>
    </source>
</evidence>
<dbReference type="EMBL" id="PYMA01000013">
    <property type="protein sequence ID" value="PSW17998.1"/>
    <property type="molecule type" value="Genomic_DNA"/>
</dbReference>
<reference evidence="6 7" key="1">
    <citation type="submission" date="2018-01" db="EMBL/GenBank/DDBJ databases">
        <title>Whole genome sequencing of Histamine producing bacteria.</title>
        <authorList>
            <person name="Butler K."/>
        </authorList>
    </citation>
    <scope>NUCLEOTIDE SEQUENCE [LARGE SCALE GENOMIC DNA]</scope>
    <source>
        <strain evidence="6 7">DSM 100436</strain>
    </source>
</reference>
<organism evidence="6 7">
    <name type="scientific">Photobacterium sanctipauli</name>
    <dbReference type="NCBI Taxonomy" id="1342794"/>
    <lineage>
        <taxon>Bacteria</taxon>
        <taxon>Pseudomonadati</taxon>
        <taxon>Pseudomonadota</taxon>
        <taxon>Gammaproteobacteria</taxon>
        <taxon>Vibrionales</taxon>
        <taxon>Vibrionaceae</taxon>
        <taxon>Photobacterium</taxon>
    </lineage>
</organism>
<dbReference type="OrthoDB" id="9786526at2"/>
<comment type="similarity">
    <text evidence="1">Belongs to the LysR transcriptional regulatory family.</text>
</comment>
<keyword evidence="4" id="KW-0804">Transcription</keyword>
<evidence type="ECO:0000256" key="4">
    <source>
        <dbReference type="ARBA" id="ARBA00023163"/>
    </source>
</evidence>
<protein>
    <submittedName>
        <fullName evidence="6">LysR family transcriptional regulator</fullName>
    </submittedName>
</protein>
<keyword evidence="7" id="KW-1185">Reference proteome</keyword>
<dbReference type="InterPro" id="IPR005119">
    <property type="entry name" value="LysR_subst-bd"/>
</dbReference>
<dbReference type="Gene3D" id="1.10.10.10">
    <property type="entry name" value="Winged helix-like DNA-binding domain superfamily/Winged helix DNA-binding domain"/>
    <property type="match status" value="1"/>
</dbReference>
<dbReference type="Pfam" id="PF03466">
    <property type="entry name" value="LysR_substrate"/>
    <property type="match status" value="1"/>
</dbReference>
<evidence type="ECO:0000256" key="2">
    <source>
        <dbReference type="ARBA" id="ARBA00023015"/>
    </source>
</evidence>
<sequence length="291" mass="32352">MDKLKSMQVFADVVQRGSLAKSAAHFSITSTMVGKHIKALESYLGIKLLNRTTRKQSLTEAGEVYFRECQRILAEISEAENSLQAITNSPRGLIRINSPVTYGNLVLAPIVAKFLQQYPDINIELTLDNQRIDPLDEHVDLIVRIGELENSTLIAKPIDHYPMLFCASPQYLTRHGTPQSINSLIDHDCLGFSYGDIQPSLALGINTPAFSRQHSRLSSNSGQALKEAAMQGAGIIYQPAILVKTAIYEGTLVEVLQHERPAPRPVQLLYKGRQQPLKTRTFIDFLVSSLK</sequence>
<dbReference type="GO" id="GO:0003677">
    <property type="term" value="F:DNA binding"/>
    <property type="evidence" value="ECO:0007669"/>
    <property type="project" value="UniProtKB-KW"/>
</dbReference>
<dbReference type="InterPro" id="IPR058163">
    <property type="entry name" value="LysR-type_TF_proteobact-type"/>
</dbReference>
<dbReference type="InterPro" id="IPR000847">
    <property type="entry name" value="LysR_HTH_N"/>
</dbReference>
<dbReference type="SUPFAM" id="SSF46785">
    <property type="entry name" value="Winged helix' DNA-binding domain"/>
    <property type="match status" value="1"/>
</dbReference>
<dbReference type="AlphaFoldDB" id="A0A2T3NP24"/>
<feature type="domain" description="HTH lysR-type" evidence="5">
    <location>
        <begin position="1"/>
        <end position="59"/>
    </location>
</feature>
<dbReference type="InterPro" id="IPR036388">
    <property type="entry name" value="WH-like_DNA-bd_sf"/>
</dbReference>
<dbReference type="PANTHER" id="PTHR30537">
    <property type="entry name" value="HTH-TYPE TRANSCRIPTIONAL REGULATOR"/>
    <property type="match status" value="1"/>
</dbReference>
<name>A0A2T3NP24_9GAMM</name>
<evidence type="ECO:0000256" key="1">
    <source>
        <dbReference type="ARBA" id="ARBA00009437"/>
    </source>
</evidence>
<dbReference type="InterPro" id="IPR036390">
    <property type="entry name" value="WH_DNA-bd_sf"/>
</dbReference>
<dbReference type="Proteomes" id="UP000241771">
    <property type="component" value="Unassembled WGS sequence"/>
</dbReference>
<dbReference type="PROSITE" id="PS50931">
    <property type="entry name" value="HTH_LYSR"/>
    <property type="match status" value="1"/>
</dbReference>
<accession>A0A2T3NP24</accession>
<comment type="caution">
    <text evidence="6">The sequence shown here is derived from an EMBL/GenBank/DDBJ whole genome shotgun (WGS) entry which is preliminary data.</text>
</comment>
<keyword evidence="3" id="KW-0238">DNA-binding</keyword>
<evidence type="ECO:0000259" key="5">
    <source>
        <dbReference type="PROSITE" id="PS50931"/>
    </source>
</evidence>
<dbReference type="FunFam" id="1.10.10.10:FF:000001">
    <property type="entry name" value="LysR family transcriptional regulator"/>
    <property type="match status" value="1"/>
</dbReference>